<proteinExistence type="predicted"/>
<name>A0A4Y2W018_ARAVE</name>
<dbReference type="Proteomes" id="UP000499080">
    <property type="component" value="Unassembled WGS sequence"/>
</dbReference>
<evidence type="ECO:0000313" key="1">
    <source>
        <dbReference type="EMBL" id="GBO31043.1"/>
    </source>
</evidence>
<evidence type="ECO:0000313" key="2">
    <source>
        <dbReference type="Proteomes" id="UP000499080"/>
    </source>
</evidence>
<gene>
    <name evidence="1" type="ORF">AVEN_196535_1</name>
</gene>
<organism evidence="1 2">
    <name type="scientific">Araneus ventricosus</name>
    <name type="common">Orbweaver spider</name>
    <name type="synonym">Epeira ventricosa</name>
    <dbReference type="NCBI Taxonomy" id="182803"/>
    <lineage>
        <taxon>Eukaryota</taxon>
        <taxon>Metazoa</taxon>
        <taxon>Ecdysozoa</taxon>
        <taxon>Arthropoda</taxon>
        <taxon>Chelicerata</taxon>
        <taxon>Arachnida</taxon>
        <taxon>Araneae</taxon>
        <taxon>Araneomorphae</taxon>
        <taxon>Entelegynae</taxon>
        <taxon>Araneoidea</taxon>
        <taxon>Araneidae</taxon>
        <taxon>Araneus</taxon>
    </lineage>
</organism>
<protein>
    <submittedName>
        <fullName evidence="1">Uncharacterized protein</fullName>
    </submittedName>
</protein>
<dbReference type="EMBL" id="BGPR01054262">
    <property type="protein sequence ID" value="GBO31043.1"/>
    <property type="molecule type" value="Genomic_DNA"/>
</dbReference>
<accession>A0A4Y2W018</accession>
<keyword evidence="2" id="KW-1185">Reference proteome</keyword>
<sequence length="49" mass="5710">KHSAAGERRKPEDNMTVSCFIVIRRFRAIPPCWDLCLKLESTENHIQVI</sequence>
<dbReference type="AlphaFoldDB" id="A0A4Y2W018"/>
<reference evidence="1 2" key="1">
    <citation type="journal article" date="2019" name="Sci. Rep.">
        <title>Orb-weaving spider Araneus ventricosus genome elucidates the spidroin gene catalogue.</title>
        <authorList>
            <person name="Kono N."/>
            <person name="Nakamura H."/>
            <person name="Ohtoshi R."/>
            <person name="Moran D.A.P."/>
            <person name="Shinohara A."/>
            <person name="Yoshida Y."/>
            <person name="Fujiwara M."/>
            <person name="Mori M."/>
            <person name="Tomita M."/>
            <person name="Arakawa K."/>
        </authorList>
    </citation>
    <scope>NUCLEOTIDE SEQUENCE [LARGE SCALE GENOMIC DNA]</scope>
</reference>
<feature type="non-terminal residue" evidence="1">
    <location>
        <position position="1"/>
    </location>
</feature>
<comment type="caution">
    <text evidence="1">The sequence shown here is derived from an EMBL/GenBank/DDBJ whole genome shotgun (WGS) entry which is preliminary data.</text>
</comment>